<comment type="similarity">
    <text evidence="1 4">Belongs to the D-isomer specific 2-hydroxyacid dehydrogenase family.</text>
</comment>
<evidence type="ECO:0000313" key="8">
    <source>
        <dbReference type="Proteomes" id="UP001061302"/>
    </source>
</evidence>
<dbReference type="PROSITE" id="PS00671">
    <property type="entry name" value="D_2_HYDROXYACID_DH_3"/>
    <property type="match status" value="1"/>
</dbReference>
<dbReference type="PANTHER" id="PTHR43761:SF1">
    <property type="entry name" value="D-ISOMER SPECIFIC 2-HYDROXYACID DEHYDROGENASE CATALYTIC DOMAIN-CONTAINING PROTEIN-RELATED"/>
    <property type="match status" value="1"/>
</dbReference>
<dbReference type="InterPro" id="IPR050418">
    <property type="entry name" value="D-iso_2-hydroxyacid_DH_PdxB"/>
</dbReference>
<proteinExistence type="inferred from homology"/>
<protein>
    <submittedName>
        <fullName evidence="7">D-2-hydroxyacid dehydrogenase</fullName>
    </submittedName>
</protein>
<evidence type="ECO:0000256" key="4">
    <source>
        <dbReference type="RuleBase" id="RU003719"/>
    </source>
</evidence>
<evidence type="ECO:0000313" key="7">
    <source>
        <dbReference type="EMBL" id="UXY14039.1"/>
    </source>
</evidence>
<organism evidence="7 8">
    <name type="scientific">Chitiniphilus purpureus</name>
    <dbReference type="NCBI Taxonomy" id="2981137"/>
    <lineage>
        <taxon>Bacteria</taxon>
        <taxon>Pseudomonadati</taxon>
        <taxon>Pseudomonadota</taxon>
        <taxon>Betaproteobacteria</taxon>
        <taxon>Neisseriales</taxon>
        <taxon>Chitinibacteraceae</taxon>
        <taxon>Chitiniphilus</taxon>
    </lineage>
</organism>
<evidence type="ECO:0000256" key="1">
    <source>
        <dbReference type="ARBA" id="ARBA00005854"/>
    </source>
</evidence>
<dbReference type="SUPFAM" id="SSF51735">
    <property type="entry name" value="NAD(P)-binding Rossmann-fold domains"/>
    <property type="match status" value="1"/>
</dbReference>
<keyword evidence="2 4" id="KW-0560">Oxidoreductase</keyword>
<accession>A0ABY6DI61</accession>
<dbReference type="Gene3D" id="3.40.50.720">
    <property type="entry name" value="NAD(P)-binding Rossmann-like Domain"/>
    <property type="match status" value="2"/>
</dbReference>
<gene>
    <name evidence="7" type="ORF">N8I74_11965</name>
</gene>
<evidence type="ECO:0000259" key="6">
    <source>
        <dbReference type="Pfam" id="PF02826"/>
    </source>
</evidence>
<dbReference type="InterPro" id="IPR006140">
    <property type="entry name" value="D-isomer_DH_NAD-bd"/>
</dbReference>
<dbReference type="Proteomes" id="UP001061302">
    <property type="component" value="Chromosome"/>
</dbReference>
<feature type="domain" description="D-isomer specific 2-hydroxyacid dehydrogenase catalytic" evidence="5">
    <location>
        <begin position="31"/>
        <end position="315"/>
    </location>
</feature>
<dbReference type="RefSeq" id="WP_263123337.1">
    <property type="nucleotide sequence ID" value="NZ_CP106753.1"/>
</dbReference>
<dbReference type="Pfam" id="PF02826">
    <property type="entry name" value="2-Hacid_dh_C"/>
    <property type="match status" value="1"/>
</dbReference>
<dbReference type="InterPro" id="IPR036291">
    <property type="entry name" value="NAD(P)-bd_dom_sf"/>
</dbReference>
<dbReference type="PROSITE" id="PS00670">
    <property type="entry name" value="D_2_HYDROXYACID_DH_2"/>
    <property type="match status" value="1"/>
</dbReference>
<name>A0ABY6DI61_9NEIS</name>
<keyword evidence="3" id="KW-0520">NAD</keyword>
<sequence length="315" mass="33415">MSARIVFLDRATLPCTVRRPDLPHHWCEFAASTPAEAAVRLHDATVAITNKVPITAQVLQAAPQLQLIAVAATGYNIIDLPACRERGVAVCNVRDYAVHGVAEHALMLMLALARQLPAYRADVAAGAWQRAPGFCHFGAPMRDLAGCRLCVVGAGALGQATAQLARAFGMQVHFVERRGATAVRPGYLDFETALASADVLSLHCPLTEATRHLIDAAALARMKPDALLINTARGELVDEAALLAALRAHRLGGAGLDVLGEEPPRNGNPLLDAALPNLIITPHVGWASAQTMAQLAEQLTANIEAFLQGTPRNLV</sequence>
<feature type="domain" description="D-isomer specific 2-hydroxyacid dehydrogenase NAD-binding" evidence="6">
    <location>
        <begin position="106"/>
        <end position="285"/>
    </location>
</feature>
<keyword evidence="8" id="KW-1185">Reference proteome</keyword>
<reference evidence="7" key="1">
    <citation type="submission" date="2022-10" db="EMBL/GenBank/DDBJ databases">
        <title>Chitiniphilus purpureus sp. nov., a novel chitin-degrading bacterium isolated from crawfish pond sediment.</title>
        <authorList>
            <person name="Li K."/>
        </authorList>
    </citation>
    <scope>NUCLEOTIDE SEQUENCE</scope>
    <source>
        <strain evidence="7">CD1</strain>
    </source>
</reference>
<dbReference type="InterPro" id="IPR006139">
    <property type="entry name" value="D-isomer_2_OHA_DH_cat_dom"/>
</dbReference>
<evidence type="ECO:0000256" key="2">
    <source>
        <dbReference type="ARBA" id="ARBA00023002"/>
    </source>
</evidence>
<dbReference type="Pfam" id="PF00389">
    <property type="entry name" value="2-Hacid_dh"/>
    <property type="match status" value="1"/>
</dbReference>
<dbReference type="SUPFAM" id="SSF52283">
    <property type="entry name" value="Formate/glycerate dehydrogenase catalytic domain-like"/>
    <property type="match status" value="1"/>
</dbReference>
<dbReference type="CDD" id="cd12162">
    <property type="entry name" value="2-Hacid_dh_4"/>
    <property type="match status" value="1"/>
</dbReference>
<dbReference type="EMBL" id="CP106753">
    <property type="protein sequence ID" value="UXY14039.1"/>
    <property type="molecule type" value="Genomic_DNA"/>
</dbReference>
<dbReference type="PANTHER" id="PTHR43761">
    <property type="entry name" value="D-ISOMER SPECIFIC 2-HYDROXYACID DEHYDROGENASE FAMILY PROTEIN (AFU_ORTHOLOGUE AFUA_1G13630)"/>
    <property type="match status" value="1"/>
</dbReference>
<dbReference type="InterPro" id="IPR029753">
    <property type="entry name" value="D-isomer_DH_CS"/>
</dbReference>
<evidence type="ECO:0000259" key="5">
    <source>
        <dbReference type="Pfam" id="PF00389"/>
    </source>
</evidence>
<evidence type="ECO:0000256" key="3">
    <source>
        <dbReference type="ARBA" id="ARBA00023027"/>
    </source>
</evidence>